<name>A0ABS0CWP1_9NOCA</name>
<dbReference type="EMBL" id="JADLQX010000022">
    <property type="protein sequence ID" value="MBF6301017.1"/>
    <property type="molecule type" value="Genomic_DNA"/>
</dbReference>
<feature type="region of interest" description="Disordered" evidence="1">
    <location>
        <begin position="105"/>
        <end position="128"/>
    </location>
</feature>
<accession>A0ABS0CWP1</accession>
<proteinExistence type="predicted"/>
<evidence type="ECO:0000256" key="1">
    <source>
        <dbReference type="SAM" id="MobiDB-lite"/>
    </source>
</evidence>
<evidence type="ECO:0000313" key="2">
    <source>
        <dbReference type="EMBL" id="MBF6301017.1"/>
    </source>
</evidence>
<protein>
    <submittedName>
        <fullName evidence="2">SRPBCC family protein</fullName>
    </submittedName>
</protein>
<evidence type="ECO:0000313" key="3">
    <source>
        <dbReference type="Proteomes" id="UP000702209"/>
    </source>
</evidence>
<dbReference type="Pfam" id="PF10604">
    <property type="entry name" value="Polyketide_cyc2"/>
    <property type="match status" value="1"/>
</dbReference>
<dbReference type="Proteomes" id="UP000702209">
    <property type="component" value="Unassembled WGS sequence"/>
</dbReference>
<organism evidence="2 3">
    <name type="scientific">Nocardia amamiensis</name>
    <dbReference type="NCBI Taxonomy" id="404578"/>
    <lineage>
        <taxon>Bacteria</taxon>
        <taxon>Bacillati</taxon>
        <taxon>Actinomycetota</taxon>
        <taxon>Actinomycetes</taxon>
        <taxon>Mycobacteriales</taxon>
        <taxon>Nocardiaceae</taxon>
        <taxon>Nocardia</taxon>
    </lineage>
</organism>
<gene>
    <name evidence="2" type="ORF">IU459_26235</name>
</gene>
<keyword evidence="3" id="KW-1185">Reference proteome</keyword>
<dbReference type="SUPFAM" id="SSF55961">
    <property type="entry name" value="Bet v1-like"/>
    <property type="match status" value="1"/>
</dbReference>
<dbReference type="InterPro" id="IPR019587">
    <property type="entry name" value="Polyketide_cyclase/dehydratase"/>
</dbReference>
<dbReference type="InterPro" id="IPR023393">
    <property type="entry name" value="START-like_dom_sf"/>
</dbReference>
<sequence length="220" mass="23113">MTDTRPSGTPKARATSGITPRSVRAALVGIALTAGILGATATPSLADGPTADPAPLTCGGKGIDPAAPIHYRTEALIKAPLDTIWNLQTDVERWPSWQQSVTSTKRLDSGPLQPGSRFRWTTPAPATATTPATTLTITSSVQQMQPGRCIRWTGPAIGDGMSIDGGIHVWTFTPVDGGVLVRTEENWNGAQVEADVPTSTYFLGAGLEAWLADLRAAAER</sequence>
<dbReference type="RefSeq" id="WP_195132233.1">
    <property type="nucleotide sequence ID" value="NZ_JADLQX010000022.1"/>
</dbReference>
<comment type="caution">
    <text evidence="2">The sequence shown here is derived from an EMBL/GenBank/DDBJ whole genome shotgun (WGS) entry which is preliminary data.</text>
</comment>
<dbReference type="Gene3D" id="3.30.530.20">
    <property type="match status" value="1"/>
</dbReference>
<reference evidence="2 3" key="1">
    <citation type="submission" date="2020-10" db="EMBL/GenBank/DDBJ databases">
        <title>Identification of Nocardia species via Next-generation sequencing and recognition of intraspecies genetic diversity.</title>
        <authorList>
            <person name="Li P."/>
            <person name="Li P."/>
            <person name="Lu B."/>
        </authorList>
    </citation>
    <scope>NUCLEOTIDE SEQUENCE [LARGE SCALE GENOMIC DNA]</scope>
    <source>
        <strain evidence="2 3">BJ06-0157</strain>
    </source>
</reference>